<dbReference type="PANTHER" id="PTHR33710:SF54">
    <property type="entry name" value="NON-LTR RETROELEMENT REVERSE TRANSCRIPTASE"/>
    <property type="match status" value="1"/>
</dbReference>
<evidence type="ECO:0000256" key="1">
    <source>
        <dbReference type="SAM" id="MobiDB-lite"/>
    </source>
</evidence>
<reference evidence="2 3" key="1">
    <citation type="submission" date="2020-09" db="EMBL/GenBank/DDBJ databases">
        <title>De no assembly of potato wild relative species, Solanum commersonii.</title>
        <authorList>
            <person name="Cho K."/>
        </authorList>
    </citation>
    <scope>NUCLEOTIDE SEQUENCE [LARGE SCALE GENOMIC DNA]</scope>
    <source>
        <strain evidence="2">LZ3.2</strain>
        <tissue evidence="2">Leaf</tissue>
    </source>
</reference>
<evidence type="ECO:0000313" key="2">
    <source>
        <dbReference type="EMBL" id="KAG5598514.1"/>
    </source>
</evidence>
<accession>A0A9J5YE59</accession>
<dbReference type="SUPFAM" id="SSF56219">
    <property type="entry name" value="DNase I-like"/>
    <property type="match status" value="1"/>
</dbReference>
<dbReference type="Gene3D" id="3.60.10.10">
    <property type="entry name" value="Endonuclease/exonuclease/phosphatase"/>
    <property type="match status" value="1"/>
</dbReference>
<organism evidence="2 3">
    <name type="scientific">Solanum commersonii</name>
    <name type="common">Commerson's wild potato</name>
    <name type="synonym">Commerson's nightshade</name>
    <dbReference type="NCBI Taxonomy" id="4109"/>
    <lineage>
        <taxon>Eukaryota</taxon>
        <taxon>Viridiplantae</taxon>
        <taxon>Streptophyta</taxon>
        <taxon>Embryophyta</taxon>
        <taxon>Tracheophyta</taxon>
        <taxon>Spermatophyta</taxon>
        <taxon>Magnoliopsida</taxon>
        <taxon>eudicotyledons</taxon>
        <taxon>Gunneridae</taxon>
        <taxon>Pentapetalae</taxon>
        <taxon>asterids</taxon>
        <taxon>lamiids</taxon>
        <taxon>Solanales</taxon>
        <taxon>Solanaceae</taxon>
        <taxon>Solanoideae</taxon>
        <taxon>Solaneae</taxon>
        <taxon>Solanum</taxon>
    </lineage>
</organism>
<comment type="caution">
    <text evidence="2">The sequence shown here is derived from an EMBL/GenBank/DDBJ whole genome shotgun (WGS) entry which is preliminary data.</text>
</comment>
<evidence type="ECO:0000313" key="3">
    <source>
        <dbReference type="Proteomes" id="UP000824120"/>
    </source>
</evidence>
<protein>
    <submittedName>
        <fullName evidence="2">Uncharacterized protein</fullName>
    </submittedName>
</protein>
<feature type="compositionally biased region" description="Acidic residues" evidence="1">
    <location>
        <begin position="114"/>
        <end position="124"/>
    </location>
</feature>
<sequence length="580" mass="67009">MKSNKYTYQQTQKNLNNKQVKEEKAIRVRHLYTTKDMGSKASTSNQMATPKSKNKPRDQEDQDNVCKKFIMVDEQQGMDITPLQTQVINPPLNVPPEKPSAAGPVNKIPKFDEYGVDNSEDEVDGDNRSLKDPDDDDEISKLLIKTFSPHNDRGLEKEIQQISSKQGLSPRGLYHGSTLIWNVRGINTQGVLERLKMLKKVNCKVVEEDEQQVTCDITHNELHTQFTSTFDRLLHFAFEKTNSPWCSVGDFNVITSIEEKLRGVPYNMRKRLEFIDVIEACGLLDLGFSGQKFTWSNKRGINHKIWKRLDRAMISDSWLEKMPQTTITHLPSVGSDQCPLLMEMNTIFYDHIKYFKFLNCWANQPNFLGTVKACWERDLEGNSMEEFGDIFTKVKEYEDKINTTKGNLIQDCTEVNRSALHGFNAEYIRFLKLEDSILKQKTQLQWFKDGDSNTKYFHSLIKGRRRRLRIHKILRDDGEWIQDEENIANAVCDHFQQIFIGEEKLINEGLMEYIPRMLNQDQNNNLTNMLGLDELKEVVFSMNSNPAAGPNGMNDQFFRNAGILLNRICWLLSKISLVGI</sequence>
<gene>
    <name evidence="2" type="ORF">H5410_029884</name>
</gene>
<dbReference type="AlphaFoldDB" id="A0A9J5YE59"/>
<proteinExistence type="predicted"/>
<dbReference type="Proteomes" id="UP000824120">
    <property type="component" value="Chromosome 6"/>
</dbReference>
<feature type="region of interest" description="Disordered" evidence="1">
    <location>
        <begin position="97"/>
        <end position="136"/>
    </location>
</feature>
<feature type="compositionally biased region" description="Polar residues" evidence="1">
    <location>
        <begin position="1"/>
        <end position="18"/>
    </location>
</feature>
<feature type="region of interest" description="Disordered" evidence="1">
    <location>
        <begin position="1"/>
        <end position="63"/>
    </location>
</feature>
<dbReference type="PANTHER" id="PTHR33710">
    <property type="entry name" value="BNAC02G09200D PROTEIN"/>
    <property type="match status" value="1"/>
</dbReference>
<name>A0A9J5YE59_SOLCO</name>
<dbReference type="EMBL" id="JACXVP010000006">
    <property type="protein sequence ID" value="KAG5598514.1"/>
    <property type="molecule type" value="Genomic_DNA"/>
</dbReference>
<keyword evidence="3" id="KW-1185">Reference proteome</keyword>
<dbReference type="OrthoDB" id="428918at2759"/>
<dbReference type="InterPro" id="IPR036691">
    <property type="entry name" value="Endo/exonu/phosph_ase_sf"/>
</dbReference>
<feature type="compositionally biased region" description="Polar residues" evidence="1">
    <location>
        <begin position="40"/>
        <end position="51"/>
    </location>
</feature>